<protein>
    <submittedName>
        <fullName evidence="1">Uncharacterized protein</fullName>
    </submittedName>
</protein>
<sequence>MIEQLTRFTRRQLGSPDIKTLGIKPKPGLHIKLPLVRNSEGRSPFKKWRRDEVEFELYRSGTKVSDFMQDCEIRRQLSWFPDLGKKNDMNKSYDCPTKGVSSISPYTLAVKRKSLPCKKPSGRGKTKISGYKYEKSKRTIFDRFDNFFSAAKTHMSHVLKQEVEVFENFLKDEKNLIDFLESLDAYQSVYDEDYVIFYLGVELSDLEESYLSYISIKGFVADHLVETVTDNLMNNIGPPALYNSYNDNKAFLKHITAPMTLGKKVDVYDAVLLIQFKELMNRGIFPNPLPVFVGPQAETLNRKFDELVQREYGKKSDDRHRDVIKSILKLGAERRAQFVLFYYVGGMILDWGRVARYSHELTTDSHSGWRIEPLLPETQTGEGGTGFRYGPLNNVFDLEDNLLPVIFDNELIVKITPGKGKEAFRKIVDRRWFSELSNKAGKDGVMASVAAYRQGFYDFIYKGQRGQISAAAFRKIMQASIRYSINQHGSASYPTIVEAEIRLKLNILISLFSHFDGDYQTSNTMKQTIRELPDRLRRVVDRSNDHEPVHLENTDEFSYLVGQAIRYIFGKMQTDNIPHSEFVRFTRIRTAEKLAKALFELVNQYGHIHKSNRFKVAVGEITAFGNANDDEVNQLLLMSGYFNYARKQDRLLNASDTLTTEV</sequence>
<dbReference type="RefSeq" id="WP_136457311.1">
    <property type="nucleotide sequence ID" value="NZ_SRSF01000002.1"/>
</dbReference>
<dbReference type="Proteomes" id="UP000308528">
    <property type="component" value="Unassembled WGS sequence"/>
</dbReference>
<proteinExistence type="predicted"/>
<dbReference type="OrthoDB" id="1397020at2"/>
<evidence type="ECO:0000313" key="1">
    <source>
        <dbReference type="EMBL" id="THH40242.1"/>
    </source>
</evidence>
<dbReference type="EMBL" id="SRSF01000002">
    <property type="protein sequence ID" value="THH40242.1"/>
    <property type="molecule type" value="Genomic_DNA"/>
</dbReference>
<comment type="caution">
    <text evidence="1">The sequence shown here is derived from an EMBL/GenBank/DDBJ whole genome shotgun (WGS) entry which is preliminary data.</text>
</comment>
<name>A0A4S4NKE3_9BACT</name>
<organism evidence="1 2">
    <name type="scientific">Neolewinella litorea</name>
    <dbReference type="NCBI Taxonomy" id="2562452"/>
    <lineage>
        <taxon>Bacteria</taxon>
        <taxon>Pseudomonadati</taxon>
        <taxon>Bacteroidota</taxon>
        <taxon>Saprospiria</taxon>
        <taxon>Saprospirales</taxon>
        <taxon>Lewinellaceae</taxon>
        <taxon>Neolewinella</taxon>
    </lineage>
</organism>
<reference evidence="1 2" key="1">
    <citation type="submission" date="2019-04" db="EMBL/GenBank/DDBJ databases">
        <title>Lewinella litorea sp. nov., isolated from a marine sand.</title>
        <authorList>
            <person name="Yoon J.-H."/>
        </authorList>
    </citation>
    <scope>NUCLEOTIDE SEQUENCE [LARGE SCALE GENOMIC DNA]</scope>
    <source>
        <strain evidence="1 2">HSMS-39</strain>
    </source>
</reference>
<dbReference type="AlphaFoldDB" id="A0A4S4NKE3"/>
<gene>
    <name evidence="1" type="ORF">E4021_05755</name>
</gene>
<evidence type="ECO:0000313" key="2">
    <source>
        <dbReference type="Proteomes" id="UP000308528"/>
    </source>
</evidence>
<keyword evidence="2" id="KW-1185">Reference proteome</keyword>
<accession>A0A4S4NKE3</accession>